<gene>
    <name evidence="8" type="primary">PTPN5</name>
</gene>
<dbReference type="GO" id="GO:0030054">
    <property type="term" value="C:cell junction"/>
    <property type="evidence" value="ECO:0007669"/>
    <property type="project" value="TreeGrafter"/>
</dbReference>
<dbReference type="Bgee" id="ENSMFAG00000034300">
    <property type="expression patterns" value="Expressed in temporal lobe and 3 other cell types or tissues"/>
</dbReference>
<proteinExistence type="predicted"/>
<dbReference type="GO" id="GO:0005886">
    <property type="term" value="C:plasma membrane"/>
    <property type="evidence" value="ECO:0007669"/>
    <property type="project" value="TreeGrafter"/>
</dbReference>
<keyword evidence="2" id="KW-0597">Phosphoprotein</keyword>
<dbReference type="VEuPathDB" id="HostDB:ENSMFAG00000034300"/>
<dbReference type="GeneTree" id="ENSGT00940000159916"/>
<feature type="active site" description="Phosphocysteine intermediate" evidence="5">
    <location>
        <position position="496"/>
    </location>
</feature>
<dbReference type="GO" id="GO:0005829">
    <property type="term" value="C:cytosol"/>
    <property type="evidence" value="ECO:0007669"/>
    <property type="project" value="TreeGrafter"/>
</dbReference>
<dbReference type="Proteomes" id="UP000233100">
    <property type="component" value="Chromosome 14"/>
</dbReference>
<reference evidence="8" key="3">
    <citation type="submission" date="2025-09" db="UniProtKB">
        <authorList>
            <consortium name="Ensembl"/>
        </authorList>
    </citation>
    <scope>IDENTIFICATION</scope>
</reference>
<evidence type="ECO:0000256" key="4">
    <source>
        <dbReference type="ARBA" id="ARBA00022912"/>
    </source>
</evidence>
<feature type="compositionally biased region" description="Polar residues" evidence="6">
    <location>
        <begin position="605"/>
        <end position="614"/>
    </location>
</feature>
<dbReference type="FunFam" id="3.90.190.10:FF:000020">
    <property type="entry name" value="Tyrosine-protein phosphatase non-receptor type 5"/>
    <property type="match status" value="1"/>
</dbReference>
<dbReference type="SUPFAM" id="SSF52799">
    <property type="entry name" value="(Phosphotyrosine protein) phosphatases II"/>
    <property type="match status" value="1"/>
</dbReference>
<dbReference type="GO" id="GO:0004725">
    <property type="term" value="F:protein tyrosine phosphatase activity"/>
    <property type="evidence" value="ECO:0007669"/>
    <property type="project" value="UniProtKB-EC"/>
</dbReference>
<dbReference type="InterPro" id="IPR029021">
    <property type="entry name" value="Prot-tyrosine_phosphatase-like"/>
</dbReference>
<evidence type="ECO:0000256" key="3">
    <source>
        <dbReference type="ARBA" id="ARBA00022801"/>
    </source>
</evidence>
<keyword evidence="3" id="KW-0378">Hydrolase</keyword>
<dbReference type="PANTHER" id="PTHR46198">
    <property type="entry name" value="PROTEIN-TYROSINE-PHOSPHATASE"/>
    <property type="match status" value="1"/>
</dbReference>
<dbReference type="GO" id="GO:0001784">
    <property type="term" value="F:phosphotyrosine residue binding"/>
    <property type="evidence" value="ECO:0007669"/>
    <property type="project" value="Ensembl"/>
</dbReference>
<evidence type="ECO:0000256" key="6">
    <source>
        <dbReference type="SAM" id="MobiDB-lite"/>
    </source>
</evidence>
<evidence type="ECO:0000256" key="2">
    <source>
        <dbReference type="ARBA" id="ARBA00022553"/>
    </source>
</evidence>
<protein>
    <recommendedName>
        <fullName evidence="1">protein-tyrosine-phosphatase</fullName>
        <ecNumber evidence="1">3.1.3.48</ecNumber>
    </recommendedName>
</protein>
<feature type="region of interest" description="Disordered" evidence="6">
    <location>
        <begin position="38"/>
        <end position="79"/>
    </location>
</feature>
<dbReference type="InterPro" id="IPR000242">
    <property type="entry name" value="PTP_cat"/>
</dbReference>
<dbReference type="Ensembl" id="ENSMFAT00000010295.2">
    <property type="protein sequence ID" value="ENSMFAP00000036054.2"/>
    <property type="gene ID" value="ENSMFAG00000034300.2"/>
</dbReference>
<dbReference type="GO" id="GO:0019901">
    <property type="term" value="F:protein kinase binding"/>
    <property type="evidence" value="ECO:0007669"/>
    <property type="project" value="TreeGrafter"/>
</dbReference>
<dbReference type="Gene3D" id="3.90.190.10">
    <property type="entry name" value="Protein tyrosine phosphatase superfamily"/>
    <property type="match status" value="1"/>
</dbReference>
<sequence length="711" mass="78778">MNYEGARSERENHAADDFEGGALDMCCSERLPGLPQPIVMEALDEAEGLQDSQREMPPPPPPSPPSDPAQKPPPRGAGSHSLTVRSSLCLFAASQFLLACGVLWFCGYGHIWAQNATNLVSSLLTLLKQLGPTAWLDSGTWGVPSLLLVSLSMGLVLVTTLVWHLLRTPPEPPTSLPPEDRRQSVSRQPSFTYSEWMEEKVEDDFLDLDPVPETPVFDCVMDIKPEADPASLTVKSMGLQERRGSNVSLTLDMCTPGCNEEGFGYLMSPREESAREYLLSASRVLQAEELHEKALDPFLLQAEFFEIPMNFVDPKEYDIPGLVRKNRYKTILPNPHSRVCLTSPDPDDPLSSYINANYIRGYGGEEKVYIATQGPIVSTVADFWRMVWQEHTPIIVMITNIEEMNEKCTEYWPEEQVVYDDVEITVQKVIHTEDYRLRLISLKSGTEERGLKHYWFTSWPDQKTPDRAPPLLHLVREVEEATQQEGPHCAPIIVHCRWVLPASHWSGAAPHLLGCPAPHPTGPLGPQCRDWEDRLLHCHQHLLPAAAAGGCGGHPEDHVPAPSGQVSPWVGAGHTGELEPRGGRGRDPHVHWGARGRWKTLAWTDGQTRSSENSWVERQDPDGGGPDEEGRKAELLDKRTEAERLKAVGHVICVPDRKGQRVMVGKGWSLRDAQGQGLASDGYSVAFEAPSHSPSFHDPAPTVHLCRAGAA</sequence>
<evidence type="ECO:0000313" key="9">
    <source>
        <dbReference type="Proteomes" id="UP000233100"/>
    </source>
</evidence>
<evidence type="ECO:0000256" key="5">
    <source>
        <dbReference type="PIRSR" id="PIRSR608356-50"/>
    </source>
</evidence>
<name>A0A2K5WG07_MACFA</name>
<feature type="compositionally biased region" description="Pro residues" evidence="6">
    <location>
        <begin position="56"/>
        <end position="75"/>
    </location>
</feature>
<dbReference type="EC" id="3.1.3.48" evidence="1"/>
<evidence type="ECO:0000256" key="1">
    <source>
        <dbReference type="ARBA" id="ARBA00013064"/>
    </source>
</evidence>
<feature type="domain" description="Tyrosine-protein phosphatase" evidence="7">
    <location>
        <begin position="300"/>
        <end position="496"/>
    </location>
</feature>
<dbReference type="PRINTS" id="PR00700">
    <property type="entry name" value="PRTYPHPHTASE"/>
</dbReference>
<dbReference type="PROSITE" id="PS50055">
    <property type="entry name" value="TYR_PHOSPHATASE_PTP"/>
    <property type="match status" value="1"/>
</dbReference>
<evidence type="ECO:0000313" key="8">
    <source>
        <dbReference type="Ensembl" id="ENSMFAP00000036054.2"/>
    </source>
</evidence>
<dbReference type="InterPro" id="IPR008356">
    <property type="entry name" value="Tyr_Pase_KIM-con"/>
</dbReference>
<dbReference type="AlphaFoldDB" id="A0A2K5WG07"/>
<dbReference type="PRINTS" id="PR01778">
    <property type="entry name" value="KIMPTPASE"/>
</dbReference>
<accession>A0A2K5WG07</accession>
<keyword evidence="4" id="KW-0904">Protein phosphatase</keyword>
<feature type="region of interest" description="Disordered" evidence="6">
    <location>
        <begin position="170"/>
        <end position="189"/>
    </location>
</feature>
<keyword evidence="9" id="KW-1185">Reference proteome</keyword>
<dbReference type="GO" id="GO:0007165">
    <property type="term" value="P:signal transduction"/>
    <property type="evidence" value="ECO:0007669"/>
    <property type="project" value="TreeGrafter"/>
</dbReference>
<reference evidence="8 9" key="1">
    <citation type="submission" date="2013-03" db="EMBL/GenBank/DDBJ databases">
        <authorList>
            <person name="Warren W."/>
            <person name="Wilson R.K."/>
        </authorList>
    </citation>
    <scope>NUCLEOTIDE SEQUENCE</scope>
</reference>
<reference evidence="8" key="2">
    <citation type="submission" date="2025-08" db="UniProtKB">
        <authorList>
            <consortium name="Ensembl"/>
        </authorList>
    </citation>
    <scope>IDENTIFICATION</scope>
</reference>
<dbReference type="Pfam" id="PF00102">
    <property type="entry name" value="Y_phosphatase"/>
    <property type="match status" value="1"/>
</dbReference>
<dbReference type="PANTHER" id="PTHR46198:SF1">
    <property type="entry name" value="TYROSINE-PROTEIN PHOSPHATASE NON-RECEPTOR TYPE 5"/>
    <property type="match status" value="1"/>
</dbReference>
<feature type="region of interest" description="Disordered" evidence="6">
    <location>
        <begin position="602"/>
        <end position="631"/>
    </location>
</feature>
<dbReference type="SMART" id="SM00194">
    <property type="entry name" value="PTPc"/>
    <property type="match status" value="1"/>
</dbReference>
<organism evidence="8 9">
    <name type="scientific">Macaca fascicularis</name>
    <name type="common">Crab-eating macaque</name>
    <name type="synonym">Cynomolgus monkey</name>
    <dbReference type="NCBI Taxonomy" id="9541"/>
    <lineage>
        <taxon>Eukaryota</taxon>
        <taxon>Metazoa</taxon>
        <taxon>Chordata</taxon>
        <taxon>Craniata</taxon>
        <taxon>Vertebrata</taxon>
        <taxon>Euteleostomi</taxon>
        <taxon>Mammalia</taxon>
        <taxon>Eutheria</taxon>
        <taxon>Euarchontoglires</taxon>
        <taxon>Primates</taxon>
        <taxon>Haplorrhini</taxon>
        <taxon>Catarrhini</taxon>
        <taxon>Cercopithecidae</taxon>
        <taxon>Cercopithecinae</taxon>
        <taxon>Macaca</taxon>
    </lineage>
</organism>
<evidence type="ECO:0000259" key="7">
    <source>
        <dbReference type="PROSITE" id="PS50055"/>
    </source>
</evidence>